<feature type="chain" id="PRO_5047440943" description="Xaa-Pro dipeptidyl-peptidase C-terminal domain-containing protein" evidence="3">
    <location>
        <begin position="23"/>
        <end position="628"/>
    </location>
</feature>
<dbReference type="Gene3D" id="2.60.120.260">
    <property type="entry name" value="Galactose-binding domain-like"/>
    <property type="match status" value="1"/>
</dbReference>
<dbReference type="InterPro" id="IPR029058">
    <property type="entry name" value="AB_hydrolase_fold"/>
</dbReference>
<dbReference type="RefSeq" id="WP_344733772.1">
    <property type="nucleotide sequence ID" value="NZ_BAAAZH010000017.1"/>
</dbReference>
<dbReference type="Proteomes" id="UP001501495">
    <property type="component" value="Unassembled WGS sequence"/>
</dbReference>
<evidence type="ECO:0000313" key="6">
    <source>
        <dbReference type="Proteomes" id="UP001501495"/>
    </source>
</evidence>
<proteinExistence type="inferred from homology"/>
<dbReference type="Pfam" id="PF08530">
    <property type="entry name" value="PepX_C"/>
    <property type="match status" value="1"/>
</dbReference>
<sequence>MRRPPFLTSLSAAVLSTALAGAALGVPGVPASAAQPEPASFARSTASAKPAYTVTPLWFSVQVGEDDDIDCTIVADLYLPKAASRRDRVPAILTTNGFGGSKDDQAGTGRLFASRGYAVLSYSGLGFGGSSCPISLDSPERDGKAARFLVSYLGGERGHAFLDAGLTTKAPKLDVVVRDALDHTGRHSAFDPRVGMIGGSYGGGAQFAAASVDPRIDTLIPLITWNDLSYSLAPNNVVANGDDVATGVTTPVHGAAKLIWAAGFSALGVVNGLQYAQADPQRLIGCPDFESWVCPSLVNAAATGTLDDATYDKLHDRSVVSFMKRIRIPVLLAQGQGDTLFNLNEAIATYRSLRAQGTPVKMLWSDGGHSKPYPPGEIVTDDLEIGSQYLTTRFAAWFDHHLKDLPVSTGPQFAYFRDWVDYRGSAAPAYASAPAFPLPGRRVLHLSDAALVAKRSQVVGGSQQFLTPIAGLPSSLDPADLISSMVPIGVPEQDLPGTTASFTTAALGRPLDVVGSPRVRLQVDTPLAPVAGATGETALTLFLKILDVAPDGSSTLVRDLIAPVRVADPSKPFTVAMPAFVHRFAKGHQLQLVVAGGSLNYRGGLVPNPVTIATGPDVAGQVLTLPTR</sequence>
<feature type="signal peptide" evidence="3">
    <location>
        <begin position="1"/>
        <end position="22"/>
    </location>
</feature>
<feature type="domain" description="Xaa-Pro dipeptidyl-peptidase C-terminal" evidence="4">
    <location>
        <begin position="395"/>
        <end position="623"/>
    </location>
</feature>
<keyword evidence="3" id="KW-0732">Signal</keyword>
<dbReference type="InterPro" id="IPR000383">
    <property type="entry name" value="Xaa-Pro-like_dom"/>
</dbReference>
<evidence type="ECO:0000313" key="5">
    <source>
        <dbReference type="EMBL" id="GAA4120940.1"/>
    </source>
</evidence>
<keyword evidence="6" id="KW-1185">Reference proteome</keyword>
<keyword evidence="2" id="KW-0378">Hydrolase</keyword>
<comment type="caution">
    <text evidence="5">The sequence shown here is derived from an EMBL/GenBank/DDBJ whole genome shotgun (WGS) entry which is preliminary data.</text>
</comment>
<organism evidence="5 6">
    <name type="scientific">Nocardioides fonticola</name>
    <dbReference type="NCBI Taxonomy" id="450363"/>
    <lineage>
        <taxon>Bacteria</taxon>
        <taxon>Bacillati</taxon>
        <taxon>Actinomycetota</taxon>
        <taxon>Actinomycetes</taxon>
        <taxon>Propionibacteriales</taxon>
        <taxon>Nocardioidaceae</taxon>
        <taxon>Nocardioides</taxon>
    </lineage>
</organism>
<evidence type="ECO:0000256" key="3">
    <source>
        <dbReference type="SAM" id="SignalP"/>
    </source>
</evidence>
<evidence type="ECO:0000256" key="1">
    <source>
        <dbReference type="ARBA" id="ARBA00008645"/>
    </source>
</evidence>
<dbReference type="InterPro" id="IPR013736">
    <property type="entry name" value="Xaa-Pro_dipept_C"/>
</dbReference>
<protein>
    <recommendedName>
        <fullName evidence="4">Xaa-Pro dipeptidyl-peptidase C-terminal domain-containing protein</fullName>
    </recommendedName>
</protein>
<evidence type="ECO:0000259" key="4">
    <source>
        <dbReference type="SMART" id="SM00939"/>
    </source>
</evidence>
<reference evidence="6" key="1">
    <citation type="journal article" date="2019" name="Int. J. Syst. Evol. Microbiol.">
        <title>The Global Catalogue of Microorganisms (GCM) 10K type strain sequencing project: providing services to taxonomists for standard genome sequencing and annotation.</title>
        <authorList>
            <consortium name="The Broad Institute Genomics Platform"/>
            <consortium name="The Broad Institute Genome Sequencing Center for Infectious Disease"/>
            <person name="Wu L."/>
            <person name="Ma J."/>
        </authorList>
    </citation>
    <scope>NUCLEOTIDE SEQUENCE [LARGE SCALE GENOMIC DNA]</scope>
    <source>
        <strain evidence="6">JCM 16703</strain>
    </source>
</reference>
<dbReference type="SUPFAM" id="SSF53474">
    <property type="entry name" value="alpha/beta-Hydrolases"/>
    <property type="match status" value="1"/>
</dbReference>
<evidence type="ECO:0000256" key="2">
    <source>
        <dbReference type="ARBA" id="ARBA00022801"/>
    </source>
</evidence>
<dbReference type="SUPFAM" id="SSF49785">
    <property type="entry name" value="Galactose-binding domain-like"/>
    <property type="match status" value="1"/>
</dbReference>
<dbReference type="Gene3D" id="3.40.50.1820">
    <property type="entry name" value="alpha/beta hydrolase"/>
    <property type="match status" value="2"/>
</dbReference>
<dbReference type="EMBL" id="BAAAZH010000017">
    <property type="protein sequence ID" value="GAA4120940.1"/>
    <property type="molecule type" value="Genomic_DNA"/>
</dbReference>
<dbReference type="InterPro" id="IPR050261">
    <property type="entry name" value="FrsA_esterase"/>
</dbReference>
<dbReference type="PANTHER" id="PTHR22946">
    <property type="entry name" value="DIENELACTONE HYDROLASE DOMAIN-CONTAINING PROTEIN-RELATED"/>
    <property type="match status" value="1"/>
</dbReference>
<dbReference type="SMART" id="SM00939">
    <property type="entry name" value="PepX_C"/>
    <property type="match status" value="1"/>
</dbReference>
<comment type="similarity">
    <text evidence="1">Belongs to the AB hydrolase superfamily.</text>
</comment>
<name>A0ABP7XKF5_9ACTN</name>
<dbReference type="PANTHER" id="PTHR22946:SF9">
    <property type="entry name" value="POLYKETIDE TRANSFERASE AF380"/>
    <property type="match status" value="1"/>
</dbReference>
<dbReference type="InterPro" id="IPR008979">
    <property type="entry name" value="Galactose-bd-like_sf"/>
</dbReference>
<gene>
    <name evidence="5" type="ORF">GCM10022215_25280</name>
</gene>
<dbReference type="Pfam" id="PF02129">
    <property type="entry name" value="Peptidase_S15"/>
    <property type="match status" value="1"/>
</dbReference>
<accession>A0ABP7XKF5</accession>